<feature type="domain" description="PheRS DNA binding" evidence="1">
    <location>
        <begin position="3"/>
        <end position="50"/>
    </location>
</feature>
<accession>A0AAV8P8S9</accession>
<dbReference type="AlphaFoldDB" id="A0AAV8P8S9"/>
<evidence type="ECO:0000259" key="1">
    <source>
        <dbReference type="Pfam" id="PF18552"/>
    </source>
</evidence>
<protein>
    <recommendedName>
        <fullName evidence="1">PheRS DNA binding domain-containing protein</fullName>
    </recommendedName>
</protein>
<comment type="caution">
    <text evidence="2">The sequence shown here is derived from an EMBL/GenBank/DDBJ whole genome shotgun (WGS) entry which is preliminary data.</text>
</comment>
<dbReference type="Pfam" id="PF18552">
    <property type="entry name" value="PheRS_DBD1"/>
    <property type="match status" value="1"/>
</dbReference>
<name>A0AAV8P8S9_ENSVE</name>
<dbReference type="Proteomes" id="UP001222027">
    <property type="component" value="Unassembled WGS sequence"/>
</dbReference>
<reference evidence="2 3" key="1">
    <citation type="submission" date="2022-12" db="EMBL/GenBank/DDBJ databases">
        <title>Chromosome-scale assembly of the Ensete ventricosum genome.</title>
        <authorList>
            <person name="Dussert Y."/>
            <person name="Stocks J."/>
            <person name="Wendawek A."/>
            <person name="Woldeyes F."/>
            <person name="Nichols R.A."/>
            <person name="Borrell J.S."/>
        </authorList>
    </citation>
    <scope>NUCLEOTIDE SEQUENCE [LARGE SCALE GENOMIC DNA]</scope>
    <source>
        <strain evidence="3">cv. Maze</strain>
        <tissue evidence="2">Seeds</tissue>
    </source>
</reference>
<evidence type="ECO:0000313" key="3">
    <source>
        <dbReference type="Proteomes" id="UP001222027"/>
    </source>
</evidence>
<keyword evidence="3" id="KW-1185">Reference proteome</keyword>
<dbReference type="Gene3D" id="3.30.1370.240">
    <property type="match status" value="1"/>
</dbReference>
<proteinExistence type="predicted"/>
<sequence length="104" mass="11525">MAEEAILGFLQTNDEITDSHEFAAGIEVDHTYLVNVIKRLNGFEILEAKIAKGSVKRKGSQLRYVSDGTYRSARLGVVDGGIVKILGCTINMPRHIDGTYRLKM</sequence>
<organism evidence="2 3">
    <name type="scientific">Ensete ventricosum</name>
    <name type="common">Abyssinian banana</name>
    <name type="synonym">Musa ensete</name>
    <dbReference type="NCBI Taxonomy" id="4639"/>
    <lineage>
        <taxon>Eukaryota</taxon>
        <taxon>Viridiplantae</taxon>
        <taxon>Streptophyta</taxon>
        <taxon>Embryophyta</taxon>
        <taxon>Tracheophyta</taxon>
        <taxon>Spermatophyta</taxon>
        <taxon>Magnoliopsida</taxon>
        <taxon>Liliopsida</taxon>
        <taxon>Zingiberales</taxon>
        <taxon>Musaceae</taxon>
        <taxon>Ensete</taxon>
    </lineage>
</organism>
<evidence type="ECO:0000313" key="2">
    <source>
        <dbReference type="EMBL" id="KAJ8471825.1"/>
    </source>
</evidence>
<gene>
    <name evidence="2" type="ORF">OPV22_026168</name>
</gene>
<dbReference type="EMBL" id="JAQQAF010000007">
    <property type="protein sequence ID" value="KAJ8471825.1"/>
    <property type="molecule type" value="Genomic_DNA"/>
</dbReference>
<dbReference type="InterPro" id="IPR040724">
    <property type="entry name" value="PheRS_DBD1"/>
</dbReference>